<feature type="domain" description="MULE transposase" evidence="2">
    <location>
        <begin position="45"/>
        <end position="140"/>
    </location>
</feature>
<feature type="region of interest" description="Disordered" evidence="1">
    <location>
        <begin position="490"/>
        <end position="581"/>
    </location>
</feature>
<dbReference type="OrthoDB" id="5985686at2759"/>
<name>A0A8J2RTM8_9CRUS</name>
<evidence type="ECO:0000313" key="3">
    <source>
        <dbReference type="EMBL" id="CAH0105731.1"/>
    </source>
</evidence>
<gene>
    <name evidence="3" type="ORF">DGAL_LOCUS8796</name>
</gene>
<dbReference type="Pfam" id="PF10551">
    <property type="entry name" value="MULE"/>
    <property type="match status" value="1"/>
</dbReference>
<keyword evidence="4" id="KW-1185">Reference proteome</keyword>
<organism evidence="3 4">
    <name type="scientific">Daphnia galeata</name>
    <dbReference type="NCBI Taxonomy" id="27404"/>
    <lineage>
        <taxon>Eukaryota</taxon>
        <taxon>Metazoa</taxon>
        <taxon>Ecdysozoa</taxon>
        <taxon>Arthropoda</taxon>
        <taxon>Crustacea</taxon>
        <taxon>Branchiopoda</taxon>
        <taxon>Diplostraca</taxon>
        <taxon>Cladocera</taxon>
        <taxon>Anomopoda</taxon>
        <taxon>Daphniidae</taxon>
        <taxon>Daphnia</taxon>
    </lineage>
</organism>
<feature type="compositionally biased region" description="Basic and acidic residues" evidence="1">
    <location>
        <begin position="558"/>
        <end position="567"/>
    </location>
</feature>
<dbReference type="Proteomes" id="UP000789390">
    <property type="component" value="Unassembled WGS sequence"/>
</dbReference>
<dbReference type="PANTHER" id="PTHR34718:SF2">
    <property type="entry name" value="PHD-TYPE DOMAIN-CONTAINING PROTEIN"/>
    <property type="match status" value="1"/>
</dbReference>
<proteinExistence type="predicted"/>
<reference evidence="3" key="1">
    <citation type="submission" date="2021-11" db="EMBL/GenBank/DDBJ databases">
        <authorList>
            <person name="Schell T."/>
        </authorList>
    </citation>
    <scope>NUCLEOTIDE SEQUENCE</scope>
    <source>
        <strain evidence="3">M5</strain>
    </source>
</reference>
<evidence type="ECO:0000259" key="2">
    <source>
        <dbReference type="Pfam" id="PF10551"/>
    </source>
</evidence>
<dbReference type="SUPFAM" id="SSF54001">
    <property type="entry name" value="Cysteine proteinases"/>
    <property type="match status" value="1"/>
</dbReference>
<feature type="compositionally biased region" description="Basic and acidic residues" evidence="1">
    <location>
        <begin position="381"/>
        <end position="405"/>
    </location>
</feature>
<accession>A0A8J2RTM8</accession>
<feature type="compositionally biased region" description="Basic and acidic residues" evidence="1">
    <location>
        <begin position="505"/>
        <end position="523"/>
    </location>
</feature>
<dbReference type="InterPro" id="IPR038765">
    <property type="entry name" value="Papain-like_cys_pep_sf"/>
</dbReference>
<dbReference type="PANTHER" id="PTHR34718">
    <property type="entry name" value="PHD-TYPE DOMAIN-CONTAINING PROTEIN"/>
    <property type="match status" value="1"/>
</dbReference>
<comment type="caution">
    <text evidence="3">The sequence shown here is derived from an EMBL/GenBank/DDBJ whole genome shotgun (WGS) entry which is preliminary data.</text>
</comment>
<evidence type="ECO:0000256" key="1">
    <source>
        <dbReference type="SAM" id="MobiDB-lite"/>
    </source>
</evidence>
<feature type="region of interest" description="Disordered" evidence="1">
    <location>
        <begin position="597"/>
        <end position="624"/>
    </location>
</feature>
<feature type="region of interest" description="Disordered" evidence="1">
    <location>
        <begin position="381"/>
        <end position="406"/>
    </location>
</feature>
<sequence length="918" mass="104867">MKAEVKEFITYYRLFPNVVVFGYNDALLTKLRAILGREDLPNQILTVDTTFKLGDFYCTVLIFFETEFEEKPLIPVIYMLHERKLQDCHDVFFRKVAKLIPELKNPKKVFFVTDDETAIVNALKEHFPNVDAYRCWNHVISDCRRKLALINIGKRKQQQKYIDDIYTLFRASSKEEYLELLLRMSVTWDKSFYAYFYDNIHPDIDRIGRWSFSKYEVDSVTTNRSESFNRVMKQFTDWKESAIDVMILILYRLFHSYDTQIMRSRYNIGGEHTLCDHLTKTYNLEKDSPQIDEIKTVDQIMSDVQDAVKKAEKMCHDSQPAASENVELPDNKTTLQSCYERAVAFIEGNKVELNTSRQTFTIHAVTEPRLVRLFPIRNRQKADKLSGRKQPRYADVDRKSKDEGSPQKYTAQFVKVLSACRKKLTGNGDAKIQKTIEKSYLKVKLNYRLSSDFNSLMDDFTDEIESLDVSEPPYITIKRLIDVFRKYQPEPSNTNSCKPPGISTKDNENVVPCEKKTSEKSDDPISNVQTKTDKDQRISKGSISIAGSDDPTSNVPTKTDEDQRISEESTIAGPDDPIFNVPTKADEDQRISEGSISIAGTDDPISNVPTGTDEDQRISEESSSIAGLTKETSADFNTNIPRRGLKNKRPVARVGMLILSNDIPNEVGPNNWFTDLSINGAMGLLRQQFPDIGALISCQWGAILQFDRADSQKWIQIIFIHNNHWVMAAQGFGINPNNVLLYDSLDTTEPLPHVVYCIAQLCKTPIGKLTISLMPCQVQKDGFNCGVYSIAFSTALAFNLNPSEMRLDTARMRDHLRECLLLKKMEPFPVLKSTISCKNWRPKKIVSFDLFCKCQMPWYDPDCVVKRPSAQNVSSTRARVRNKSTEDDNKDFLKLLLNQGNATQTEDTPMQPGTSNGV</sequence>
<protein>
    <recommendedName>
        <fullName evidence="2">MULE transposase domain-containing protein</fullName>
    </recommendedName>
</protein>
<dbReference type="AlphaFoldDB" id="A0A8J2RTM8"/>
<dbReference type="InterPro" id="IPR018289">
    <property type="entry name" value="MULE_transposase_dom"/>
</dbReference>
<dbReference type="EMBL" id="CAKKLH010000198">
    <property type="protein sequence ID" value="CAH0105731.1"/>
    <property type="molecule type" value="Genomic_DNA"/>
</dbReference>
<dbReference type="Gene3D" id="3.40.395.10">
    <property type="entry name" value="Adenoviral Proteinase, Chain A"/>
    <property type="match status" value="1"/>
</dbReference>
<evidence type="ECO:0000313" key="4">
    <source>
        <dbReference type="Proteomes" id="UP000789390"/>
    </source>
</evidence>